<dbReference type="EMBL" id="U04879">
    <property type="protein sequence ID" value="AAA20063.1"/>
    <property type="molecule type" value="Genomic_DNA"/>
</dbReference>
<reference evidence="1" key="1">
    <citation type="journal article" date="1988" name="J. Virol.">
        <title>Characterization of an early gene accelerating expression of late genes of the baculovirus Autographa californica nuclear polyhedrosis virus.</title>
        <authorList>
            <person name="Crawford A."/>
            <person name="Miller L.K."/>
        </authorList>
    </citation>
    <scope>NUCLEOTIDE SEQUENCE</scope>
    <source>
        <strain evidence="1">L-1</strain>
    </source>
</reference>
<accession>Q64805</accession>
<organism evidence="1">
    <name type="scientific">Autographa californica nuclear polyhedrosis virus</name>
    <name type="common">AcMNPV</name>
    <dbReference type="NCBI Taxonomy" id="46015"/>
    <lineage>
        <taxon>Viruses</taxon>
        <taxon>Viruses incertae sedis</taxon>
        <taxon>Naldaviricetes</taxon>
        <taxon>Lefavirales</taxon>
        <taxon>Baculoviridae</taxon>
        <taxon>Alphabaculovirus</taxon>
        <taxon>Alphabaculovirus aucalifornicae</taxon>
    </lineage>
</organism>
<protein>
    <submittedName>
        <fullName evidence="1">11.4 kDa protein</fullName>
    </submittedName>
</protein>
<evidence type="ECO:0000313" key="1">
    <source>
        <dbReference type="EMBL" id="AAA20063.1"/>
    </source>
</evidence>
<proteinExistence type="predicted"/>
<organismHost>
    <name type="scientific">Lepidoptera</name>
    <name type="common">moths &amp; butterflies</name>
    <dbReference type="NCBI Taxonomy" id="7088"/>
</organismHost>
<sequence length="96" mass="11416">MYKITIIILLQLGHERFDVIVFYDRTLNNGIIVYRMFIVVFVGCQQYVNVGFVVHPQLFFDAYHSFVMINVKYSVCNLQFDGRHVSFHSVHDKRRV</sequence>
<reference evidence="1" key="2">
    <citation type="journal article" date="1994" name="J. Virol.">
        <title>A baculovirus gene involved in late gene expression predicts a large polypeptide with a conserved motif of RNA polymerases.</title>
        <authorList>
            <person name="Passarelli A.L."/>
            <person name="Todd J.W."/>
            <person name="Miller L.K."/>
        </authorList>
    </citation>
    <scope>NUCLEOTIDE SEQUENCE</scope>
    <source>
        <strain evidence="1">L-1</strain>
    </source>
</reference>
<name>Q64805_NPVAC</name>